<dbReference type="AlphaFoldDB" id="A0A1K1SMF4"/>
<evidence type="ECO:0000313" key="2">
    <source>
        <dbReference type="EMBL" id="SFW85388.1"/>
    </source>
</evidence>
<dbReference type="RefSeq" id="WP_143150921.1">
    <property type="nucleotide sequence ID" value="NZ_CP139972.1"/>
</dbReference>
<evidence type="ECO:0000313" key="5">
    <source>
        <dbReference type="Proteomes" id="UP001326715"/>
    </source>
</evidence>
<evidence type="ECO:0000256" key="1">
    <source>
        <dbReference type="SAM" id="SignalP"/>
    </source>
</evidence>
<dbReference type="Proteomes" id="UP000183788">
    <property type="component" value="Unassembled WGS sequence"/>
</dbReference>
<dbReference type="OrthoDB" id="883622at2"/>
<keyword evidence="5" id="KW-1185">Reference proteome</keyword>
<proteinExistence type="predicted"/>
<organism evidence="2 4">
    <name type="scientific">Chitinophaga sancti</name>
    <dbReference type="NCBI Taxonomy" id="1004"/>
    <lineage>
        <taxon>Bacteria</taxon>
        <taxon>Pseudomonadati</taxon>
        <taxon>Bacteroidota</taxon>
        <taxon>Chitinophagia</taxon>
        <taxon>Chitinophagales</taxon>
        <taxon>Chitinophagaceae</taxon>
        <taxon>Chitinophaga</taxon>
    </lineage>
</organism>
<accession>A0A1K1SMF4</accession>
<feature type="signal peptide" evidence="1">
    <location>
        <begin position="1"/>
        <end position="19"/>
    </location>
</feature>
<dbReference type="EMBL" id="CP140154">
    <property type="protein sequence ID" value="WQG90461.1"/>
    <property type="molecule type" value="Genomic_DNA"/>
</dbReference>
<evidence type="ECO:0000313" key="3">
    <source>
        <dbReference type="EMBL" id="WQG90461.1"/>
    </source>
</evidence>
<dbReference type="STRING" id="1004.SAMN05661012_05727"/>
<dbReference type="EMBL" id="FPIZ01000026">
    <property type="protein sequence ID" value="SFW85388.1"/>
    <property type="molecule type" value="Genomic_DNA"/>
</dbReference>
<name>A0A1K1SMF4_9BACT</name>
<dbReference type="Proteomes" id="UP001326715">
    <property type="component" value="Chromosome"/>
</dbReference>
<keyword evidence="1" id="KW-0732">Signal</keyword>
<reference evidence="2 4" key="1">
    <citation type="submission" date="2016-11" db="EMBL/GenBank/DDBJ databases">
        <authorList>
            <person name="Jaros S."/>
            <person name="Januszkiewicz K."/>
            <person name="Wedrychowicz H."/>
        </authorList>
    </citation>
    <scope>NUCLEOTIDE SEQUENCE [LARGE SCALE GENOMIC DNA]</scope>
    <source>
        <strain evidence="2 4">DSM 784</strain>
    </source>
</reference>
<protein>
    <submittedName>
        <fullName evidence="2">Uncharacterized protein</fullName>
    </submittedName>
</protein>
<feature type="chain" id="PRO_5012611330" evidence="1">
    <location>
        <begin position="20"/>
        <end position="149"/>
    </location>
</feature>
<evidence type="ECO:0000313" key="4">
    <source>
        <dbReference type="Proteomes" id="UP000183788"/>
    </source>
</evidence>
<gene>
    <name evidence="2" type="ORF">SAMN05661012_05727</name>
    <name evidence="3" type="ORF">SR876_03060</name>
</gene>
<reference evidence="3 5" key="2">
    <citation type="submission" date="2023-11" db="EMBL/GenBank/DDBJ databases">
        <title>MicrobeMod: A computational toolkit for identifying prokaryotic methylation and restriction-modification with nanopore sequencing.</title>
        <authorList>
            <person name="Crits-Christoph A."/>
            <person name="Kang S.C."/>
            <person name="Lee H."/>
            <person name="Ostrov N."/>
        </authorList>
    </citation>
    <scope>NUCLEOTIDE SEQUENCE [LARGE SCALE GENOMIC DNA]</scope>
    <source>
        <strain evidence="3 5">ATCC 23090</strain>
    </source>
</reference>
<sequence length="149" mass="16898">MKRQLLFTLFLFSMCTVRANTAPHNDLRQYLSRSEYFISWHSPAGMYESPNRKHRLRASFSGQAMGINPQGAGEWSFSLALNADDHVLYRPVAQPMVRMEENTIRFNHADQFTVAYVNSKAEGLTSRGHAILYGFIPLGECAKNILVLS</sequence>